<name>A0AAN6M2W6_9PLEO</name>
<keyword evidence="7" id="KW-0479">Metal-binding</keyword>
<keyword evidence="7" id="KW-0862">Zinc</keyword>
<feature type="region of interest" description="Disordered" evidence="8">
    <location>
        <begin position="95"/>
        <end position="149"/>
    </location>
</feature>
<dbReference type="Gene3D" id="3.30.420.10">
    <property type="entry name" value="Ribonuclease H-like superfamily/Ribonuclease H"/>
    <property type="match status" value="1"/>
</dbReference>
<keyword evidence="6" id="KW-0539">Nucleus</keyword>
<keyword evidence="5" id="KW-0269">Exonuclease</keyword>
<comment type="caution">
    <text evidence="10">The sequence shown here is derived from an EMBL/GenBank/DDBJ whole genome shotgun (WGS) entry which is preliminary data.</text>
</comment>
<dbReference type="InterPro" id="IPR036397">
    <property type="entry name" value="RNaseH_sf"/>
</dbReference>
<feature type="region of interest" description="Disordered" evidence="8">
    <location>
        <begin position="338"/>
        <end position="367"/>
    </location>
</feature>
<feature type="domain" description="C2H2-type" evidence="9">
    <location>
        <begin position="292"/>
        <end position="325"/>
    </location>
</feature>
<dbReference type="Proteomes" id="UP001280581">
    <property type="component" value="Unassembled WGS sequence"/>
</dbReference>
<evidence type="ECO:0000256" key="4">
    <source>
        <dbReference type="ARBA" id="ARBA00022801"/>
    </source>
</evidence>
<dbReference type="PROSITE" id="PS50157">
    <property type="entry name" value="ZINC_FINGER_C2H2_2"/>
    <property type="match status" value="2"/>
</dbReference>
<dbReference type="Pfam" id="PF12874">
    <property type="entry name" value="zf-met"/>
    <property type="match status" value="1"/>
</dbReference>
<feature type="domain" description="C2H2-type" evidence="9">
    <location>
        <begin position="11"/>
        <end position="38"/>
    </location>
</feature>
<dbReference type="InterPro" id="IPR047021">
    <property type="entry name" value="REXO1/3/4-like"/>
</dbReference>
<comment type="subcellular location">
    <subcellularLocation>
        <location evidence="1">Nucleus</location>
    </subcellularLocation>
</comment>
<evidence type="ECO:0000256" key="6">
    <source>
        <dbReference type="ARBA" id="ARBA00023242"/>
    </source>
</evidence>
<feature type="compositionally biased region" description="Low complexity" evidence="8">
    <location>
        <begin position="244"/>
        <end position="257"/>
    </location>
</feature>
<keyword evidence="7" id="KW-0863">Zinc-finger</keyword>
<evidence type="ECO:0000256" key="8">
    <source>
        <dbReference type="SAM" id="MobiDB-lite"/>
    </source>
</evidence>
<evidence type="ECO:0000256" key="7">
    <source>
        <dbReference type="PROSITE-ProRule" id="PRU00042"/>
    </source>
</evidence>
<dbReference type="GO" id="GO:0005634">
    <property type="term" value="C:nucleus"/>
    <property type="evidence" value="ECO:0007669"/>
    <property type="project" value="UniProtKB-SubCell"/>
</dbReference>
<comment type="similarity">
    <text evidence="2">Belongs to the REXO1/REXO3 family.</text>
</comment>
<dbReference type="PANTHER" id="PTHR12801:SF115">
    <property type="entry name" value="FI18136P1-RELATED"/>
    <property type="match status" value="1"/>
</dbReference>
<sequence>MVGHTAVDMLYICALCTNSFTSRAIYNEHIKTHDDQAAPQLPCPVCHFNFPGSDALDAHMNQTGHSAETFKCKCGKVFQTQVMYNQHTKFPSPCYEDTSPNRRRAAAANHAPQLSQLKVPGVGSHGGYVDRDAPSSVGGPSDLPYGGPSTPTNVSGPWCHVCEKDFASEALMTAHYLRCKVNSERATEKVAQVQPSGLPDITKTLTAAPKKPSTGAARLQHPNLGGSVLDRLPRAPEVASGTPSRSNASNRSSQSSRVPCGHRGCNKSFKSIEGAEQHREATHGGPAKPSNFRCGVVHGCDKTFKSQNGLMTHKNALHGASGKKPDLHENNVCHLSQASRTQSRAAGTPLPGPPPKNSQHLPAIGGRGPIPITMREPARQTPAFVPQPSRNRLPTQVPVNQIAQRDHVLSGQADIDQAIQLQDNTMRLLITAEIAISHEGKIHYDGIAYQRIGVGRQGDAASMLNELVHLPKKLQAKYHTPHSKTFAADFKHAHYPVMEHVHLPEPKEDTPRRKVVVISCGKVLLANGCEEIVKIAAIDVLTGQILMDYFVCTDPKLEVKDWRPATTGLTCFKDFETYRLQKYKVLKGWKSARAALSKYADGNTILVGHNLRVDQDALGIVHGRGIDLVILMEKAANGPLSKAQVRLESLMRDLPQVMLKPGTRHGRDTLQDAFAIRELVLWYVKNKDKAVSYMKKKSLEYQRVL</sequence>
<dbReference type="InterPro" id="IPR013087">
    <property type="entry name" value="Znf_C2H2_type"/>
</dbReference>
<keyword evidence="11" id="KW-1185">Reference proteome</keyword>
<accession>A0AAN6M2W6</accession>
<keyword evidence="4" id="KW-0378">Hydrolase</keyword>
<evidence type="ECO:0000256" key="2">
    <source>
        <dbReference type="ARBA" id="ARBA00006357"/>
    </source>
</evidence>
<dbReference type="SMART" id="SM00355">
    <property type="entry name" value="ZnF_C2H2"/>
    <property type="match status" value="4"/>
</dbReference>
<gene>
    <name evidence="10" type="ORF">GRF29_19g3053814</name>
</gene>
<evidence type="ECO:0000313" key="10">
    <source>
        <dbReference type="EMBL" id="KAK3215374.1"/>
    </source>
</evidence>
<dbReference type="SUPFAM" id="SSF57667">
    <property type="entry name" value="beta-beta-alpha zinc fingers"/>
    <property type="match status" value="1"/>
</dbReference>
<dbReference type="PROSITE" id="PS00028">
    <property type="entry name" value="ZINC_FINGER_C2H2_1"/>
    <property type="match status" value="3"/>
</dbReference>
<feature type="region of interest" description="Disordered" evidence="8">
    <location>
        <begin position="200"/>
        <end position="265"/>
    </location>
</feature>
<evidence type="ECO:0000259" key="9">
    <source>
        <dbReference type="PROSITE" id="PS50157"/>
    </source>
</evidence>
<protein>
    <recommendedName>
        <fullName evidence="9">C2H2-type domain-containing protein</fullName>
    </recommendedName>
</protein>
<dbReference type="EMBL" id="WVTA01000003">
    <property type="protein sequence ID" value="KAK3215374.1"/>
    <property type="molecule type" value="Genomic_DNA"/>
</dbReference>
<dbReference type="AlphaFoldDB" id="A0AAN6M2W6"/>
<dbReference type="InterPro" id="IPR012337">
    <property type="entry name" value="RNaseH-like_sf"/>
</dbReference>
<proteinExistence type="inferred from homology"/>
<evidence type="ECO:0000256" key="3">
    <source>
        <dbReference type="ARBA" id="ARBA00022722"/>
    </source>
</evidence>
<dbReference type="SUPFAM" id="SSF53098">
    <property type="entry name" value="Ribonuclease H-like"/>
    <property type="match status" value="1"/>
</dbReference>
<keyword evidence="3" id="KW-0540">Nuclease</keyword>
<dbReference type="InterPro" id="IPR036236">
    <property type="entry name" value="Znf_C2H2_sf"/>
</dbReference>
<evidence type="ECO:0000256" key="5">
    <source>
        <dbReference type="ARBA" id="ARBA00022839"/>
    </source>
</evidence>
<organism evidence="10 11">
    <name type="scientific">Pseudopithomyces chartarum</name>
    <dbReference type="NCBI Taxonomy" id="1892770"/>
    <lineage>
        <taxon>Eukaryota</taxon>
        <taxon>Fungi</taxon>
        <taxon>Dikarya</taxon>
        <taxon>Ascomycota</taxon>
        <taxon>Pezizomycotina</taxon>
        <taxon>Dothideomycetes</taxon>
        <taxon>Pleosporomycetidae</taxon>
        <taxon>Pleosporales</taxon>
        <taxon>Massarineae</taxon>
        <taxon>Didymosphaeriaceae</taxon>
        <taxon>Pseudopithomyces</taxon>
    </lineage>
</organism>
<dbReference type="Gene3D" id="3.30.160.60">
    <property type="entry name" value="Classic Zinc Finger"/>
    <property type="match status" value="2"/>
</dbReference>
<dbReference type="GO" id="GO:0008270">
    <property type="term" value="F:zinc ion binding"/>
    <property type="evidence" value="ECO:0007669"/>
    <property type="project" value="UniProtKB-KW"/>
</dbReference>
<reference evidence="10 11" key="1">
    <citation type="submission" date="2021-02" db="EMBL/GenBank/DDBJ databases">
        <title>Genome assembly of Pseudopithomyces chartarum.</title>
        <authorList>
            <person name="Jauregui R."/>
            <person name="Singh J."/>
            <person name="Voisey C."/>
        </authorList>
    </citation>
    <scope>NUCLEOTIDE SEQUENCE [LARGE SCALE GENOMIC DNA]</scope>
    <source>
        <strain evidence="10 11">AGR01</strain>
    </source>
</reference>
<dbReference type="GO" id="GO:0004527">
    <property type="term" value="F:exonuclease activity"/>
    <property type="evidence" value="ECO:0007669"/>
    <property type="project" value="UniProtKB-KW"/>
</dbReference>
<dbReference type="GO" id="GO:0003676">
    <property type="term" value="F:nucleic acid binding"/>
    <property type="evidence" value="ECO:0007669"/>
    <property type="project" value="InterPro"/>
</dbReference>
<dbReference type="PANTHER" id="PTHR12801">
    <property type="entry name" value="RNA EXONUCLEASE REXO1 / RECO3 FAMILY MEMBER-RELATED"/>
    <property type="match status" value="1"/>
</dbReference>
<evidence type="ECO:0000256" key="1">
    <source>
        <dbReference type="ARBA" id="ARBA00004123"/>
    </source>
</evidence>
<evidence type="ECO:0000313" key="11">
    <source>
        <dbReference type="Proteomes" id="UP001280581"/>
    </source>
</evidence>